<reference evidence="1" key="1">
    <citation type="submission" date="2023-10" db="EMBL/GenBank/DDBJ databases">
        <title>Characterization and whole genome sequencing of a novel strain of Bergeyella porcorum QD2021 isolated from pig.</title>
        <authorList>
            <person name="Liu G."/>
            <person name="Chen C."/>
            <person name="Han X."/>
        </authorList>
    </citation>
    <scope>NUCLEOTIDE SEQUENCE</scope>
    <source>
        <strain evidence="1">QD2021</strain>
    </source>
</reference>
<evidence type="ECO:0000313" key="1">
    <source>
        <dbReference type="EMBL" id="WOC51808.1"/>
    </source>
</evidence>
<dbReference type="KEGG" id="bpor:BPO_1161"/>
<dbReference type="EMBL" id="CP136426">
    <property type="protein sequence ID" value="WOC51808.1"/>
    <property type="molecule type" value="Genomic_DNA"/>
</dbReference>
<organism evidence="1 2">
    <name type="scientific">Bergeyella porcorum</name>
    <dbReference type="NCBI Taxonomy" id="1735111"/>
    <lineage>
        <taxon>Bacteria</taxon>
        <taxon>Pseudomonadati</taxon>
        <taxon>Bacteroidota</taxon>
        <taxon>Flavobacteriia</taxon>
        <taxon>Flavobacteriales</taxon>
        <taxon>Weeksellaceae</taxon>
        <taxon>Bergeyella</taxon>
    </lineage>
</organism>
<evidence type="ECO:0000313" key="2">
    <source>
        <dbReference type="Proteomes" id="UP001432059"/>
    </source>
</evidence>
<name>A0AAU0F1Z6_9FLAO</name>
<dbReference type="AlphaFoldDB" id="A0AAU0F1Z6"/>
<dbReference type="Proteomes" id="UP001432059">
    <property type="component" value="Chromosome"/>
</dbReference>
<accession>A0AAU0F1Z6</accession>
<keyword evidence="2" id="KW-1185">Reference proteome</keyword>
<proteinExistence type="predicted"/>
<sequence>MKCNFLNSKSWMIIHRKDSKKRNYDALLKNIEKLLENFNKDF</sequence>
<gene>
    <name evidence="1" type="ORF">BPO_1161</name>
</gene>
<protein>
    <submittedName>
        <fullName evidence="1">Uncharacterized protein</fullName>
    </submittedName>
</protein>